<dbReference type="EMBL" id="JAACJM010000107">
    <property type="protein sequence ID" value="KAF5345918.1"/>
    <property type="molecule type" value="Genomic_DNA"/>
</dbReference>
<comment type="caution">
    <text evidence="1">The sequence shown here is derived from an EMBL/GenBank/DDBJ whole genome shotgun (WGS) entry which is preliminary data.</text>
</comment>
<dbReference type="InterPro" id="IPR032675">
    <property type="entry name" value="LRR_dom_sf"/>
</dbReference>
<evidence type="ECO:0000313" key="1">
    <source>
        <dbReference type="EMBL" id="KAF5345918.1"/>
    </source>
</evidence>
<protein>
    <submittedName>
        <fullName evidence="1">Uncharacterized protein</fullName>
    </submittedName>
</protein>
<sequence length="375" mass="41291">MYAQIPLVLSKLPSFSVFEVNGDQGWLQSYPNPFPLDCLKNLQTLVIKADDLPNNGFDSCILRPLSIALKNSPALQELEINGPQPKISEPTHSLHDLLGNVTTTAPLKITKLSVQNLNMDIDPAFSSHLKCLTRVDVMNWYGKTGNFWMMLQKGNVCLEDLRVDSEIDGTLLKYLQEFHSGLKSLHLSGAASSFTDAESDEVAGNLHQLSVKPAYEGDWCFGLHNIEVFSKCLNLKHVNVCLKLREVDDLIVSTLLVDSFVALTDNIMTSTPMPTAGKQIPLLNLAHSLPKLSSLSPSSADATSNRGATCGNSSMSHYDAVTQKIEEALGNTTPAEAHANSALHISTGPFMCSYSVCREEDGSLKYRERYWFDRD</sequence>
<dbReference type="AlphaFoldDB" id="A0A8H5CQT8"/>
<dbReference type="Proteomes" id="UP000559256">
    <property type="component" value="Unassembled WGS sequence"/>
</dbReference>
<name>A0A8H5CQT8_9AGAR</name>
<evidence type="ECO:0000313" key="2">
    <source>
        <dbReference type="Proteomes" id="UP000559256"/>
    </source>
</evidence>
<gene>
    <name evidence="1" type="ORF">D9758_011445</name>
</gene>
<reference evidence="1 2" key="1">
    <citation type="journal article" date="2020" name="ISME J.">
        <title>Uncovering the hidden diversity of litter-decomposition mechanisms in mushroom-forming fungi.</title>
        <authorList>
            <person name="Floudas D."/>
            <person name="Bentzer J."/>
            <person name="Ahren D."/>
            <person name="Johansson T."/>
            <person name="Persson P."/>
            <person name="Tunlid A."/>
        </authorList>
    </citation>
    <scope>NUCLEOTIDE SEQUENCE [LARGE SCALE GENOMIC DNA]</scope>
    <source>
        <strain evidence="1 2">CBS 291.85</strain>
    </source>
</reference>
<keyword evidence="2" id="KW-1185">Reference proteome</keyword>
<dbReference type="SUPFAM" id="SSF52047">
    <property type="entry name" value="RNI-like"/>
    <property type="match status" value="1"/>
</dbReference>
<dbReference type="OrthoDB" id="3541472at2759"/>
<accession>A0A8H5CQT8</accession>
<dbReference type="Gene3D" id="3.80.10.10">
    <property type="entry name" value="Ribonuclease Inhibitor"/>
    <property type="match status" value="1"/>
</dbReference>
<organism evidence="1 2">
    <name type="scientific">Tetrapyrgos nigripes</name>
    <dbReference type="NCBI Taxonomy" id="182062"/>
    <lineage>
        <taxon>Eukaryota</taxon>
        <taxon>Fungi</taxon>
        <taxon>Dikarya</taxon>
        <taxon>Basidiomycota</taxon>
        <taxon>Agaricomycotina</taxon>
        <taxon>Agaricomycetes</taxon>
        <taxon>Agaricomycetidae</taxon>
        <taxon>Agaricales</taxon>
        <taxon>Marasmiineae</taxon>
        <taxon>Marasmiaceae</taxon>
        <taxon>Tetrapyrgos</taxon>
    </lineage>
</organism>
<proteinExistence type="predicted"/>